<evidence type="ECO:0000313" key="2">
    <source>
        <dbReference type="Proteomes" id="UP001258017"/>
    </source>
</evidence>
<reference evidence="1" key="1">
    <citation type="submission" date="2021-08" db="EMBL/GenBank/DDBJ databases">
        <authorList>
            <person name="Misof B."/>
            <person name="Oliver O."/>
            <person name="Podsiadlowski L."/>
            <person name="Donath A."/>
            <person name="Peters R."/>
            <person name="Mayer C."/>
            <person name="Rust J."/>
            <person name="Gunkel S."/>
            <person name="Lesny P."/>
            <person name="Martin S."/>
            <person name="Oeyen J.P."/>
            <person name="Petersen M."/>
            <person name="Panagiotis P."/>
            <person name="Wilbrandt J."/>
            <person name="Tanja T."/>
        </authorList>
    </citation>
    <scope>NUCLEOTIDE SEQUENCE</scope>
    <source>
        <strain evidence="1">GBR_01_08_01A</strain>
        <tissue evidence="1">Thorax + abdomen</tissue>
    </source>
</reference>
<sequence length="147" mass="17697">MDRVEFVTPWVKMRADQEHMHKWKYLGVVNLEPFAPRHSITFFNNNKREKRAAEVALAYDRLHGEEVFDPRKARAERTNPSLIWSEIYEENKRHIIPMTTSHSYGRPNRVQIDYPDNTFRRATQTREFYRRNDLNLVADEVRQHPVC</sequence>
<dbReference type="AlphaFoldDB" id="A0AAD9VVI2"/>
<gene>
    <name evidence="1" type="ORF">KPH14_006332</name>
</gene>
<dbReference type="Pfam" id="PF15074">
    <property type="entry name" value="CFAP90"/>
    <property type="match status" value="1"/>
</dbReference>
<comment type="caution">
    <text evidence="1">The sequence shown here is derived from an EMBL/GenBank/DDBJ whole genome shotgun (WGS) entry which is preliminary data.</text>
</comment>
<dbReference type="Proteomes" id="UP001258017">
    <property type="component" value="Unassembled WGS sequence"/>
</dbReference>
<dbReference type="InterPro" id="IPR027901">
    <property type="entry name" value="CFAP90"/>
</dbReference>
<reference evidence="1" key="2">
    <citation type="journal article" date="2023" name="Commun. Biol.">
        <title>Intrasexual cuticular hydrocarbon dimorphism in a wasp sheds light on hydrocarbon biosynthesis genes in Hymenoptera.</title>
        <authorList>
            <person name="Moris V.C."/>
            <person name="Podsiadlowski L."/>
            <person name="Martin S."/>
            <person name="Oeyen J.P."/>
            <person name="Donath A."/>
            <person name="Petersen M."/>
            <person name="Wilbrandt J."/>
            <person name="Misof B."/>
            <person name="Liedtke D."/>
            <person name="Thamm M."/>
            <person name="Scheiner R."/>
            <person name="Schmitt T."/>
            <person name="Niehuis O."/>
        </authorList>
    </citation>
    <scope>NUCLEOTIDE SEQUENCE</scope>
    <source>
        <strain evidence="1">GBR_01_08_01A</strain>
    </source>
</reference>
<keyword evidence="2" id="KW-1185">Reference proteome</keyword>
<proteinExistence type="predicted"/>
<accession>A0AAD9VVI2</accession>
<dbReference type="EMBL" id="JAIFRP010000003">
    <property type="protein sequence ID" value="KAK2588556.1"/>
    <property type="molecule type" value="Genomic_DNA"/>
</dbReference>
<organism evidence="1 2">
    <name type="scientific">Odynerus spinipes</name>
    <dbReference type="NCBI Taxonomy" id="1348599"/>
    <lineage>
        <taxon>Eukaryota</taxon>
        <taxon>Metazoa</taxon>
        <taxon>Ecdysozoa</taxon>
        <taxon>Arthropoda</taxon>
        <taxon>Hexapoda</taxon>
        <taxon>Insecta</taxon>
        <taxon>Pterygota</taxon>
        <taxon>Neoptera</taxon>
        <taxon>Endopterygota</taxon>
        <taxon>Hymenoptera</taxon>
        <taxon>Apocrita</taxon>
        <taxon>Aculeata</taxon>
        <taxon>Vespoidea</taxon>
        <taxon>Vespidae</taxon>
        <taxon>Eumeninae</taxon>
        <taxon>Odynerus</taxon>
    </lineage>
</organism>
<evidence type="ECO:0000313" key="1">
    <source>
        <dbReference type="EMBL" id="KAK2588556.1"/>
    </source>
</evidence>
<name>A0AAD9VVI2_9HYME</name>
<protein>
    <submittedName>
        <fullName evidence="1">Uncharacterized protein</fullName>
    </submittedName>
</protein>